<organism evidence="3 4">
    <name type="scientific">Deinandra increscens subsp. villosa</name>
    <dbReference type="NCBI Taxonomy" id="3103831"/>
    <lineage>
        <taxon>Eukaryota</taxon>
        <taxon>Viridiplantae</taxon>
        <taxon>Streptophyta</taxon>
        <taxon>Embryophyta</taxon>
        <taxon>Tracheophyta</taxon>
        <taxon>Spermatophyta</taxon>
        <taxon>Magnoliopsida</taxon>
        <taxon>eudicotyledons</taxon>
        <taxon>Gunneridae</taxon>
        <taxon>Pentapetalae</taxon>
        <taxon>asterids</taxon>
        <taxon>campanulids</taxon>
        <taxon>Asterales</taxon>
        <taxon>Asteraceae</taxon>
        <taxon>Asteroideae</taxon>
        <taxon>Heliantheae alliance</taxon>
        <taxon>Madieae</taxon>
        <taxon>Madiinae</taxon>
        <taxon>Deinandra</taxon>
    </lineage>
</organism>
<dbReference type="Pfam" id="PF01582">
    <property type="entry name" value="TIR"/>
    <property type="match status" value="2"/>
</dbReference>
<proteinExistence type="predicted"/>
<name>A0AAP0DFB9_9ASTR</name>
<dbReference type="EMBL" id="JBCNJP010000008">
    <property type="protein sequence ID" value="KAK9074110.1"/>
    <property type="molecule type" value="Genomic_DNA"/>
</dbReference>
<dbReference type="SUPFAM" id="SSF52200">
    <property type="entry name" value="Toll/Interleukin receptor TIR domain"/>
    <property type="match status" value="2"/>
</dbReference>
<keyword evidence="1" id="KW-0520">NAD</keyword>
<feature type="domain" description="TIR" evidence="2">
    <location>
        <begin position="204"/>
        <end position="363"/>
    </location>
</feature>
<dbReference type="Proteomes" id="UP001408789">
    <property type="component" value="Unassembled WGS sequence"/>
</dbReference>
<dbReference type="SMART" id="SM00255">
    <property type="entry name" value="TIR"/>
    <property type="match status" value="2"/>
</dbReference>
<dbReference type="FunFam" id="3.40.50.10140:FF:000007">
    <property type="entry name" value="Disease resistance protein (TIR-NBS-LRR class)"/>
    <property type="match status" value="2"/>
</dbReference>
<comment type="caution">
    <text evidence="3">The sequence shown here is derived from an EMBL/GenBank/DDBJ whole genome shotgun (WGS) entry which is preliminary data.</text>
</comment>
<dbReference type="InterPro" id="IPR000157">
    <property type="entry name" value="TIR_dom"/>
</dbReference>
<accession>A0AAP0DFB9</accession>
<dbReference type="PANTHER" id="PTHR32009:SF133">
    <property type="entry name" value="TIR DOMAIN-CONTAINING PROTEIN"/>
    <property type="match status" value="1"/>
</dbReference>
<protein>
    <recommendedName>
        <fullName evidence="2">TIR domain-containing protein</fullName>
    </recommendedName>
</protein>
<dbReference type="InterPro" id="IPR035897">
    <property type="entry name" value="Toll_tir_struct_dom_sf"/>
</dbReference>
<feature type="domain" description="TIR" evidence="2">
    <location>
        <begin position="7"/>
        <end position="156"/>
    </location>
</feature>
<evidence type="ECO:0000256" key="1">
    <source>
        <dbReference type="ARBA" id="ARBA00023027"/>
    </source>
</evidence>
<dbReference type="Gene3D" id="3.40.50.10140">
    <property type="entry name" value="Toll/interleukin-1 receptor homology (TIR) domain"/>
    <property type="match status" value="2"/>
</dbReference>
<gene>
    <name evidence="3" type="ORF">SSX86_006707</name>
</gene>
<evidence type="ECO:0000313" key="3">
    <source>
        <dbReference type="EMBL" id="KAK9074110.1"/>
    </source>
</evidence>
<evidence type="ECO:0000259" key="2">
    <source>
        <dbReference type="PROSITE" id="PS50104"/>
    </source>
</evidence>
<dbReference type="PROSITE" id="PS50104">
    <property type="entry name" value="TIR"/>
    <property type="match status" value="2"/>
</dbReference>
<reference evidence="3 4" key="1">
    <citation type="submission" date="2024-04" db="EMBL/GenBank/DDBJ databases">
        <title>The reference genome of an endangered Asteraceae, Deinandra increscens subsp. villosa, native to the Central Coast of California.</title>
        <authorList>
            <person name="Guilliams M."/>
            <person name="Hasenstab-Lehman K."/>
            <person name="Meyer R."/>
            <person name="Mcevoy S."/>
        </authorList>
    </citation>
    <scope>NUCLEOTIDE SEQUENCE [LARGE SCALE GENOMIC DNA]</scope>
    <source>
        <tissue evidence="3">Leaf</tissue>
    </source>
</reference>
<dbReference type="GO" id="GO:0007165">
    <property type="term" value="P:signal transduction"/>
    <property type="evidence" value="ECO:0007669"/>
    <property type="project" value="InterPro"/>
</dbReference>
<keyword evidence="4" id="KW-1185">Reference proteome</keyword>
<dbReference type="PANTHER" id="PTHR32009">
    <property type="entry name" value="TMV RESISTANCE PROTEIN N-LIKE"/>
    <property type="match status" value="1"/>
</dbReference>
<dbReference type="AlphaFoldDB" id="A0AAP0DFB9"/>
<sequence length="373" mass="42908">MASTSTLIYDVFLSFRGEDTRNSFTDHLYKALHEAGIRTFRDSEEIREGQELKPEIERSITESKASIIVFSENFANSRWCLDELWLILEQKRKRGNFVLPLFYGVDPSDVKNQRGSFRIEAKNKVKGSKWTPMKVNCWNQRGSLVIEDSKWTEDNVQRWKAALTEAANLKGMVVSGLITLYSSMIPSLQFTTSLPISMASTSTLIYDVFLSFRGEDTRNSFTDHLYKALHEAGIRTFRDAEEIREGQELKPEIERSITESKASIIVFSENFANSRWCLDELWLILEQKRKRGNFVLPLFYGVDPSDVKNQRGSFRIEAKNKVKGSKWKLLKVNCWNQRGSLVIEDSKWTEDNVQRWKAALTEAANLKGMVVSG</sequence>
<evidence type="ECO:0000313" key="4">
    <source>
        <dbReference type="Proteomes" id="UP001408789"/>
    </source>
</evidence>